<dbReference type="Gene3D" id="1.20.1280.50">
    <property type="match status" value="1"/>
</dbReference>
<dbReference type="STRING" id="40148.A0A0E0BLG2"/>
<sequence>MSISSPPSPPMALPVPDDAFAEILGRLPPKSLAVARCVCKPWRELVDGRGLLLRRLLPRSVDGVLFNYVGHRRPHLLSRRRPSSSSSSSVPASCGGGRVDGDLTASVPAGDRAWWAVVDHRDGLLLCDVYWGSRLFVCNPATRRWATLPQPPPEREPAAACAGGKYLAFDPAVSPHYEVLLIPALPEKAAEDAVDGDEAAAAYLSMEWPPSPYKVEVFSSETGRWEERVFVREEEGEAAAATTVEDMKSWEYVFARPRQGYSVFWKGALYVHSGGHFVTRFSMSSDKYQIIKTPIIIRNNMFVRPYLGKSKMGVSFGFIDDYQLSVWILKESAGQIKWVLSYQHDLWAAINQIDSFDFGGHQINGPWVLEETIPKYRTIENKETLSDKEWDSDNDDFLDTEVDDFLIDTEVDDEGHNDFAYFRILGFHPYKEVIFLEETLRTFAYHLNSSKIQYLGYSCPKYCYGRYTIHESFVYTPGMIGELNGHYAAGQSSPQ</sequence>
<dbReference type="Gramene" id="OGLUM11G19950.1">
    <property type="protein sequence ID" value="OGLUM11G19950.1"/>
    <property type="gene ID" value="OGLUM11G19950"/>
</dbReference>
<feature type="domain" description="F-box" evidence="2">
    <location>
        <begin position="9"/>
        <end position="56"/>
    </location>
</feature>
<evidence type="ECO:0000256" key="1">
    <source>
        <dbReference type="SAM" id="MobiDB-lite"/>
    </source>
</evidence>
<organism evidence="3">
    <name type="scientific">Oryza glumipatula</name>
    <dbReference type="NCBI Taxonomy" id="40148"/>
    <lineage>
        <taxon>Eukaryota</taxon>
        <taxon>Viridiplantae</taxon>
        <taxon>Streptophyta</taxon>
        <taxon>Embryophyta</taxon>
        <taxon>Tracheophyta</taxon>
        <taxon>Spermatophyta</taxon>
        <taxon>Magnoliopsida</taxon>
        <taxon>Liliopsida</taxon>
        <taxon>Poales</taxon>
        <taxon>Poaceae</taxon>
        <taxon>BOP clade</taxon>
        <taxon>Oryzoideae</taxon>
        <taxon>Oryzeae</taxon>
        <taxon>Oryzinae</taxon>
        <taxon>Oryza</taxon>
    </lineage>
</organism>
<dbReference type="PANTHER" id="PTHR34591">
    <property type="entry name" value="OS03G0653100 PROTEIN-RELATED"/>
    <property type="match status" value="1"/>
</dbReference>
<evidence type="ECO:0000313" key="3">
    <source>
        <dbReference type="EnsemblPlants" id="OGLUM11G19950.1"/>
    </source>
</evidence>
<dbReference type="InterPro" id="IPR001810">
    <property type="entry name" value="F-box_dom"/>
</dbReference>
<dbReference type="HOGENOM" id="CLU_030606_0_0_1"/>
<evidence type="ECO:0000259" key="2">
    <source>
        <dbReference type="PROSITE" id="PS50181"/>
    </source>
</evidence>
<dbReference type="PROSITE" id="PS50181">
    <property type="entry name" value="FBOX"/>
    <property type="match status" value="1"/>
</dbReference>
<dbReference type="SMART" id="SM00256">
    <property type="entry name" value="FBOX"/>
    <property type="match status" value="1"/>
</dbReference>
<reference evidence="3" key="2">
    <citation type="submission" date="2018-05" db="EMBL/GenBank/DDBJ databases">
        <title>OgluRS3 (Oryza glumaepatula Reference Sequence Version 3).</title>
        <authorList>
            <person name="Zhang J."/>
            <person name="Kudrna D."/>
            <person name="Lee S."/>
            <person name="Talag J."/>
            <person name="Welchert J."/>
            <person name="Wing R.A."/>
        </authorList>
    </citation>
    <scope>NUCLEOTIDE SEQUENCE [LARGE SCALE GENOMIC DNA]</scope>
</reference>
<dbReference type="PANTHER" id="PTHR34591:SF21">
    <property type="entry name" value="F-BOX DOMAIN CONTAINING PROTEIN, EXPRESSED"/>
    <property type="match status" value="1"/>
</dbReference>
<proteinExistence type="predicted"/>
<dbReference type="EnsemblPlants" id="OGLUM11G19950.1">
    <property type="protein sequence ID" value="OGLUM11G19950.1"/>
    <property type="gene ID" value="OGLUM11G19950"/>
</dbReference>
<dbReference type="Proteomes" id="UP000026961">
    <property type="component" value="Chromosome 11"/>
</dbReference>
<accession>A0A0E0BLG2</accession>
<dbReference type="AlphaFoldDB" id="A0A0E0BLG2"/>
<feature type="region of interest" description="Disordered" evidence="1">
    <location>
        <begin position="77"/>
        <end position="96"/>
    </location>
</feature>
<dbReference type="SUPFAM" id="SSF81383">
    <property type="entry name" value="F-box domain"/>
    <property type="match status" value="1"/>
</dbReference>
<protein>
    <recommendedName>
        <fullName evidence="2">F-box domain-containing protein</fullName>
    </recommendedName>
</protein>
<dbReference type="Pfam" id="PF00646">
    <property type="entry name" value="F-box"/>
    <property type="match status" value="1"/>
</dbReference>
<dbReference type="CDD" id="cd22157">
    <property type="entry name" value="F-box_AtFBW1-like"/>
    <property type="match status" value="1"/>
</dbReference>
<evidence type="ECO:0000313" key="4">
    <source>
        <dbReference type="Proteomes" id="UP000026961"/>
    </source>
</evidence>
<keyword evidence="4" id="KW-1185">Reference proteome</keyword>
<dbReference type="InterPro" id="IPR036047">
    <property type="entry name" value="F-box-like_dom_sf"/>
</dbReference>
<name>A0A0E0BLG2_9ORYZ</name>
<reference evidence="3" key="1">
    <citation type="submission" date="2015-04" db="UniProtKB">
        <authorList>
            <consortium name="EnsemblPlants"/>
        </authorList>
    </citation>
    <scope>IDENTIFICATION</scope>
</reference>